<gene>
    <name evidence="2" type="ORF">FZC83_12905</name>
</gene>
<evidence type="ECO:0000256" key="1">
    <source>
        <dbReference type="SAM" id="MobiDB-lite"/>
    </source>
</evidence>
<feature type="compositionally biased region" description="Basic and acidic residues" evidence="1">
    <location>
        <begin position="1"/>
        <end position="37"/>
    </location>
</feature>
<comment type="caution">
    <text evidence="2">The sequence shown here is derived from an EMBL/GenBank/DDBJ whole genome shotgun (WGS) entry which is preliminary data.</text>
</comment>
<sequence length="67" mass="7752">MELPRRKGGTDVARNKNDQPEQTGEDREILDREKEQTVDSIPLDDLKKDLQDEKKKHKSKDSSSSEE</sequence>
<dbReference type="AlphaFoldDB" id="A0A5D4RWV8"/>
<organism evidence="2 3">
    <name type="scientific">Rossellomorea marisflavi</name>
    <dbReference type="NCBI Taxonomy" id="189381"/>
    <lineage>
        <taxon>Bacteria</taxon>
        <taxon>Bacillati</taxon>
        <taxon>Bacillota</taxon>
        <taxon>Bacilli</taxon>
        <taxon>Bacillales</taxon>
        <taxon>Bacillaceae</taxon>
        <taxon>Rossellomorea</taxon>
    </lineage>
</organism>
<evidence type="ECO:0000313" key="3">
    <source>
        <dbReference type="Proteomes" id="UP000322997"/>
    </source>
</evidence>
<feature type="region of interest" description="Disordered" evidence="1">
    <location>
        <begin position="1"/>
        <end position="67"/>
    </location>
</feature>
<dbReference type="EMBL" id="VTEQ01000003">
    <property type="protein sequence ID" value="TYS54112.1"/>
    <property type="molecule type" value="Genomic_DNA"/>
</dbReference>
<feature type="compositionally biased region" description="Basic and acidic residues" evidence="1">
    <location>
        <begin position="44"/>
        <end position="67"/>
    </location>
</feature>
<proteinExistence type="predicted"/>
<reference evidence="2 3" key="1">
    <citation type="submission" date="2019-08" db="EMBL/GenBank/DDBJ databases">
        <title>Bacillus genomes from the desert of Cuatro Cienegas, Coahuila.</title>
        <authorList>
            <person name="Olmedo-Alvarez G."/>
        </authorList>
    </citation>
    <scope>NUCLEOTIDE SEQUENCE [LARGE SCALE GENOMIC DNA]</scope>
    <source>
        <strain evidence="2 3">CH108_3D</strain>
    </source>
</reference>
<accession>A0A5D4RWV8</accession>
<name>A0A5D4RWV8_9BACI</name>
<dbReference type="Proteomes" id="UP000322997">
    <property type="component" value="Unassembled WGS sequence"/>
</dbReference>
<protein>
    <submittedName>
        <fullName evidence="2">Uncharacterized protein</fullName>
    </submittedName>
</protein>
<evidence type="ECO:0000313" key="2">
    <source>
        <dbReference type="EMBL" id="TYS54112.1"/>
    </source>
</evidence>